<dbReference type="Proteomes" id="UP000198362">
    <property type="component" value="Unassembled WGS sequence"/>
</dbReference>
<gene>
    <name evidence="2" type="ORF">SAMN05421812_11664</name>
</gene>
<dbReference type="RefSeq" id="WP_089254253.1">
    <property type="nucleotide sequence ID" value="NZ_FZPH01000016.1"/>
</dbReference>
<dbReference type="InterPro" id="IPR016181">
    <property type="entry name" value="Acyl_CoA_acyltransferase"/>
</dbReference>
<name>A0A239PC84_9ACTN</name>
<reference evidence="2 3" key="1">
    <citation type="submission" date="2017-06" db="EMBL/GenBank/DDBJ databases">
        <authorList>
            <person name="Kim H.J."/>
            <person name="Triplett B.A."/>
        </authorList>
    </citation>
    <scope>NUCLEOTIDE SEQUENCE [LARGE SCALE GENOMIC DNA]</scope>
    <source>
        <strain evidence="2 3">CGMCC 4.5593</strain>
    </source>
</reference>
<sequence>MVDDLLLSRARTLWVTLAGAPATFASPADVVVSPLSMLCPPGWAGVVSLGGAAIATVPDSAAALALAGLRSWDDPAALVDELPAAETLGPATLAYLDPSAFRPPVGRDVVVGDRADLRTLLASVPAADADESGLAEVTSPAYVVRARGVVVAAAGYHRWPGGAAHVCVLTARGHRGLGLARAVAAAATEHALAAGLLAQWRARPEASRRVGRALGYRELGWQLSVRLA</sequence>
<protein>
    <submittedName>
        <fullName evidence="2">GNAT acetyltransferase</fullName>
    </submittedName>
</protein>
<evidence type="ECO:0000313" key="3">
    <source>
        <dbReference type="Proteomes" id="UP000198362"/>
    </source>
</evidence>
<accession>A0A239PC84</accession>
<evidence type="ECO:0000259" key="1">
    <source>
        <dbReference type="PROSITE" id="PS51186"/>
    </source>
</evidence>
<dbReference type="Gene3D" id="3.40.630.30">
    <property type="match status" value="1"/>
</dbReference>
<feature type="domain" description="N-acetyltransferase" evidence="1">
    <location>
        <begin position="104"/>
        <end position="228"/>
    </location>
</feature>
<dbReference type="InterPro" id="IPR027365">
    <property type="entry name" value="GNAT_acetyltra_YdfB-like"/>
</dbReference>
<dbReference type="InterPro" id="IPR000182">
    <property type="entry name" value="GNAT_dom"/>
</dbReference>
<evidence type="ECO:0000313" key="2">
    <source>
        <dbReference type="EMBL" id="SNT64009.1"/>
    </source>
</evidence>
<dbReference type="PROSITE" id="PS51186">
    <property type="entry name" value="GNAT"/>
    <property type="match status" value="1"/>
</dbReference>
<dbReference type="GO" id="GO:0016747">
    <property type="term" value="F:acyltransferase activity, transferring groups other than amino-acyl groups"/>
    <property type="evidence" value="ECO:0007669"/>
    <property type="project" value="InterPro"/>
</dbReference>
<dbReference type="OrthoDB" id="4824241at2"/>
<dbReference type="Pfam" id="PF12746">
    <property type="entry name" value="GNAT_acetyltran"/>
    <property type="match status" value="1"/>
</dbReference>
<proteinExistence type="predicted"/>
<dbReference type="AlphaFoldDB" id="A0A239PC84"/>
<dbReference type="EMBL" id="FZPH01000016">
    <property type="protein sequence ID" value="SNT64009.1"/>
    <property type="molecule type" value="Genomic_DNA"/>
</dbReference>
<keyword evidence="3" id="KW-1185">Reference proteome</keyword>
<dbReference type="SUPFAM" id="SSF55729">
    <property type="entry name" value="Acyl-CoA N-acyltransferases (Nat)"/>
    <property type="match status" value="1"/>
</dbReference>
<organism evidence="2 3">
    <name type="scientific">Asanoa hainanensis</name>
    <dbReference type="NCBI Taxonomy" id="560556"/>
    <lineage>
        <taxon>Bacteria</taxon>
        <taxon>Bacillati</taxon>
        <taxon>Actinomycetota</taxon>
        <taxon>Actinomycetes</taxon>
        <taxon>Micromonosporales</taxon>
        <taxon>Micromonosporaceae</taxon>
        <taxon>Asanoa</taxon>
    </lineage>
</organism>
<keyword evidence="2" id="KW-0808">Transferase</keyword>